<evidence type="ECO:0000256" key="8">
    <source>
        <dbReference type="SAM" id="MobiDB-lite"/>
    </source>
</evidence>
<dbReference type="AlphaFoldDB" id="K1WRV6"/>
<feature type="region of interest" description="Disordered" evidence="8">
    <location>
        <begin position="87"/>
        <end position="111"/>
    </location>
</feature>
<evidence type="ECO:0000259" key="9">
    <source>
        <dbReference type="PROSITE" id="PS52048"/>
    </source>
</evidence>
<sequence length="631" mass="68903">MATFTKASSVELHTSDLNKTQSSGRLSASPGSLSIPETTIGITLSAVEANGNNTPNISVCSTPSAQFNGSTSQNTAVNASFKVRGNGAESGYNNGNMSQNPGSTNTMSSPKTMLDTQVNKVSDTPPTNATQSDLSSHIETDFNISSSSPVHVKSSASQMEAQPPASTGTVDLDTPMINSSEAMADGSLASDDDPLVGRRNLRKRKELTVAIDTVEEALKPLTDDERRAWKGWVELESDPAHFNYVLRQLGINDIKIQEIFSLDDEFLVYLPKPVYGLVFLFRYHDDDAEEQEDVEKCPQRVWFANQTTNNACATIALLNIVMNIPGLDLGDKLGAFKESTQDLKPPYRGKRIGNDEFIRNIHNSFARKMDVLNADLALKNEYDKWVKTKDNPPKKKATARKKAPPKKKQKDEDEPGFHYVAYVPVQGEVWRLDGLQREPVSLGSAGDNWFSVARDSVQERTLKYADDGVVFCLMALCKSPMRSAVEDLASNTHLLQAVETALADAIPDWKVIINSPLAAPLSELSTTCGLTQEFVTASAPSNSELADIEAAKSEPRTLFGIYQGLAEKQSRSLAAYQEEAMVVVQEDAIALRRKKDFTPVMYKAMKALADAGVLPSIIKDLRDKGKGNGKN</sequence>
<feature type="domain" description="UCH catalytic" evidence="9">
    <location>
        <begin position="231"/>
        <end position="478"/>
    </location>
</feature>
<dbReference type="FunFam" id="3.40.532.10:FF:000010">
    <property type="entry name" value="Ubiquitin carboxyl-terminal hydrolase"/>
    <property type="match status" value="1"/>
</dbReference>
<protein>
    <recommendedName>
        <fullName evidence="7">Ubiquitin carboxyl-terminal hydrolase</fullName>
        <ecNumber evidence="7">3.4.19.12</ecNumber>
    </recommendedName>
</protein>
<organism evidence="10 11">
    <name type="scientific">Marssonina brunnea f. sp. multigermtubi (strain MB_m1)</name>
    <name type="common">Marssonina leaf spot fungus</name>
    <dbReference type="NCBI Taxonomy" id="1072389"/>
    <lineage>
        <taxon>Eukaryota</taxon>
        <taxon>Fungi</taxon>
        <taxon>Dikarya</taxon>
        <taxon>Ascomycota</taxon>
        <taxon>Pezizomycotina</taxon>
        <taxon>Leotiomycetes</taxon>
        <taxon>Helotiales</taxon>
        <taxon>Drepanopezizaceae</taxon>
        <taxon>Drepanopeziza</taxon>
    </lineage>
</organism>
<evidence type="ECO:0000256" key="7">
    <source>
        <dbReference type="RuleBase" id="RU361215"/>
    </source>
</evidence>
<keyword evidence="4 6" id="KW-0378">Hydrolase</keyword>
<dbReference type="GO" id="GO:0016579">
    <property type="term" value="P:protein deubiquitination"/>
    <property type="evidence" value="ECO:0007669"/>
    <property type="project" value="TreeGrafter"/>
</dbReference>
<feature type="region of interest" description="Disordered" evidence="8">
    <location>
        <begin position="15"/>
        <end position="34"/>
    </location>
</feature>
<feature type="region of interest" description="Disordered" evidence="8">
    <location>
        <begin position="145"/>
        <end position="174"/>
    </location>
</feature>
<proteinExistence type="inferred from homology"/>
<dbReference type="GO" id="GO:0004843">
    <property type="term" value="F:cysteine-type deubiquitinase activity"/>
    <property type="evidence" value="ECO:0007669"/>
    <property type="project" value="UniProtKB-UniRule"/>
</dbReference>
<dbReference type="PANTHER" id="PTHR10589">
    <property type="entry name" value="UBIQUITIN CARBOXYL-TERMINAL HYDROLASE"/>
    <property type="match status" value="1"/>
</dbReference>
<dbReference type="InterPro" id="IPR038765">
    <property type="entry name" value="Papain-like_cys_pep_sf"/>
</dbReference>
<dbReference type="PANTHER" id="PTHR10589:SF29">
    <property type="entry name" value="UBIQUITIN CARBOXYL-TERMINAL HYDROLASE"/>
    <property type="match status" value="1"/>
</dbReference>
<dbReference type="Proteomes" id="UP000006753">
    <property type="component" value="Unassembled WGS sequence"/>
</dbReference>
<keyword evidence="2 6" id="KW-0645">Protease</keyword>
<dbReference type="GO" id="GO:0005737">
    <property type="term" value="C:cytoplasm"/>
    <property type="evidence" value="ECO:0007669"/>
    <property type="project" value="TreeGrafter"/>
</dbReference>
<dbReference type="GO" id="GO:0006511">
    <property type="term" value="P:ubiquitin-dependent protein catabolic process"/>
    <property type="evidence" value="ECO:0007669"/>
    <property type="project" value="UniProtKB-UniRule"/>
</dbReference>
<dbReference type="HOGENOM" id="CLU_018316_3_0_1"/>
<dbReference type="GeneID" id="18762813"/>
<dbReference type="Pfam" id="PF01088">
    <property type="entry name" value="Peptidase_C12"/>
    <property type="match status" value="1"/>
</dbReference>
<dbReference type="Gene3D" id="3.40.532.10">
    <property type="entry name" value="Peptidase C12, ubiquitin carboxyl-terminal hydrolase"/>
    <property type="match status" value="1"/>
</dbReference>
<comment type="similarity">
    <text evidence="6 7">Belongs to the peptidase C12 family.</text>
</comment>
<feature type="active site" description="Nucleophile" evidence="6">
    <location>
        <position position="312"/>
    </location>
</feature>
<feature type="compositionally biased region" description="Basic residues" evidence="8">
    <location>
        <begin position="394"/>
        <end position="408"/>
    </location>
</feature>
<gene>
    <name evidence="10" type="ORF">MBM_06878</name>
</gene>
<evidence type="ECO:0000313" key="10">
    <source>
        <dbReference type="EMBL" id="EKD15117.1"/>
    </source>
</evidence>
<evidence type="ECO:0000256" key="5">
    <source>
        <dbReference type="ARBA" id="ARBA00022807"/>
    </source>
</evidence>
<dbReference type="STRING" id="1072389.K1WRV6"/>
<dbReference type="InParanoid" id="K1WRV6"/>
<evidence type="ECO:0000256" key="1">
    <source>
        <dbReference type="ARBA" id="ARBA00000707"/>
    </source>
</evidence>
<feature type="active site" description="Proton donor" evidence="6">
    <location>
        <position position="418"/>
    </location>
</feature>
<dbReference type="InterPro" id="IPR001578">
    <property type="entry name" value="Peptidase_C12_UCH"/>
</dbReference>
<dbReference type="PRINTS" id="PR00707">
    <property type="entry name" value="UBCTHYDRLASE"/>
</dbReference>
<feature type="compositionally biased region" description="Low complexity" evidence="8">
    <location>
        <begin position="145"/>
        <end position="157"/>
    </location>
</feature>
<dbReference type="EC" id="3.4.19.12" evidence="7"/>
<dbReference type="SUPFAM" id="SSF54001">
    <property type="entry name" value="Cysteine proteinases"/>
    <property type="match status" value="1"/>
</dbReference>
<keyword evidence="11" id="KW-1185">Reference proteome</keyword>
<feature type="compositionally biased region" description="Polar residues" evidence="8">
    <location>
        <begin position="91"/>
        <end position="111"/>
    </location>
</feature>
<evidence type="ECO:0000256" key="6">
    <source>
        <dbReference type="PROSITE-ProRule" id="PRU01393"/>
    </source>
</evidence>
<feature type="compositionally biased region" description="Polar residues" evidence="8">
    <location>
        <begin position="158"/>
        <end position="169"/>
    </location>
</feature>
<evidence type="ECO:0000256" key="4">
    <source>
        <dbReference type="ARBA" id="ARBA00022801"/>
    </source>
</evidence>
<reference evidence="10 11" key="1">
    <citation type="journal article" date="2012" name="BMC Genomics">
        <title>Sequencing the genome of Marssonina brunnea reveals fungus-poplar co-evolution.</title>
        <authorList>
            <person name="Zhu S."/>
            <person name="Cao Y.-Z."/>
            <person name="Jiang C."/>
            <person name="Tan B.-Y."/>
            <person name="Wang Z."/>
            <person name="Feng S."/>
            <person name="Zhang L."/>
            <person name="Su X.-H."/>
            <person name="Brejova B."/>
            <person name="Vinar T."/>
            <person name="Xu M."/>
            <person name="Wang M.-X."/>
            <person name="Zhang S.-G."/>
            <person name="Huang M.-R."/>
            <person name="Wu R."/>
            <person name="Zhou Y."/>
        </authorList>
    </citation>
    <scope>NUCLEOTIDE SEQUENCE [LARGE SCALE GENOMIC DNA]</scope>
    <source>
        <strain evidence="10 11">MB_m1</strain>
    </source>
</reference>
<dbReference type="RefSeq" id="XP_007294767.1">
    <property type="nucleotide sequence ID" value="XM_007294705.1"/>
</dbReference>
<accession>K1WRV6</accession>
<dbReference type="PROSITE" id="PS52048">
    <property type="entry name" value="UCH_DOMAIN"/>
    <property type="match status" value="1"/>
</dbReference>
<dbReference type="OrthoDB" id="1924260at2759"/>
<comment type="catalytic activity">
    <reaction evidence="1 6 7">
        <text>Thiol-dependent hydrolysis of ester, thioester, amide, peptide and isopeptide bonds formed by the C-terminal Gly of ubiquitin (a 76-residue protein attached to proteins as an intracellular targeting signal).</text>
        <dbReference type="EC" id="3.4.19.12"/>
    </reaction>
</comment>
<dbReference type="InterPro" id="IPR036959">
    <property type="entry name" value="Peptidase_C12_UCH_sf"/>
</dbReference>
<evidence type="ECO:0000313" key="11">
    <source>
        <dbReference type="Proteomes" id="UP000006753"/>
    </source>
</evidence>
<evidence type="ECO:0000256" key="2">
    <source>
        <dbReference type="ARBA" id="ARBA00022670"/>
    </source>
</evidence>
<dbReference type="EMBL" id="JH921443">
    <property type="protein sequence ID" value="EKD15117.1"/>
    <property type="molecule type" value="Genomic_DNA"/>
</dbReference>
<keyword evidence="3 6" id="KW-0833">Ubl conjugation pathway</keyword>
<evidence type="ECO:0000256" key="3">
    <source>
        <dbReference type="ARBA" id="ARBA00022786"/>
    </source>
</evidence>
<keyword evidence="5 6" id="KW-0788">Thiol protease</keyword>
<feature type="site" description="Transition state stabilizer" evidence="6">
    <location>
        <position position="306"/>
    </location>
</feature>
<name>K1WRV6_MARBU</name>
<feature type="region of interest" description="Disordered" evidence="8">
    <location>
        <begin position="387"/>
        <end position="413"/>
    </location>
</feature>
<dbReference type="eggNOG" id="KOG2778">
    <property type="taxonomic scope" value="Eukaryota"/>
</dbReference>
<feature type="site" description="Important for enzyme activity" evidence="6">
    <location>
        <position position="433"/>
    </location>
</feature>
<dbReference type="KEGG" id="mbe:MBM_06878"/>
<dbReference type="OMA" id="CLWELDG"/>